<protein>
    <submittedName>
        <fullName evidence="2">PQQ-binding-like beta-propeller repeat protein</fullName>
    </submittedName>
</protein>
<dbReference type="SMART" id="SM00564">
    <property type="entry name" value="PQQ"/>
    <property type="match status" value="4"/>
</dbReference>
<dbReference type="InterPro" id="IPR002372">
    <property type="entry name" value="PQQ_rpt_dom"/>
</dbReference>
<organism evidence="2 3">
    <name type="scientific">Methanomicrobium antiquum</name>
    <dbReference type="NCBI Taxonomy" id="487686"/>
    <lineage>
        <taxon>Archaea</taxon>
        <taxon>Methanobacteriati</taxon>
        <taxon>Methanobacteriota</taxon>
        <taxon>Stenosarchaea group</taxon>
        <taxon>Methanomicrobia</taxon>
        <taxon>Methanomicrobiales</taxon>
        <taxon>Methanomicrobiaceae</taxon>
        <taxon>Methanomicrobium</taxon>
    </lineage>
</organism>
<keyword evidence="3" id="KW-1185">Reference proteome</keyword>
<evidence type="ECO:0000259" key="1">
    <source>
        <dbReference type="Pfam" id="PF13360"/>
    </source>
</evidence>
<feature type="domain" description="Pyrrolo-quinoline quinone repeat" evidence="1">
    <location>
        <begin position="173"/>
        <end position="295"/>
    </location>
</feature>
<dbReference type="PANTHER" id="PTHR13743:SF123">
    <property type="entry name" value="PROTEIN FAN"/>
    <property type="match status" value="1"/>
</dbReference>
<dbReference type="InterPro" id="IPR018391">
    <property type="entry name" value="PQQ_b-propeller_rpt"/>
</dbReference>
<dbReference type="InterPro" id="IPR001680">
    <property type="entry name" value="WD40_rpt"/>
</dbReference>
<reference evidence="2" key="1">
    <citation type="submission" date="2022-01" db="EMBL/GenBank/DDBJ databases">
        <title>Complete genome of Methanomicrobium antiquum DSM 21220.</title>
        <authorList>
            <person name="Chen S.-C."/>
            <person name="You Y.-T."/>
            <person name="Zhou Y.-Z."/>
            <person name="Lai M.-C."/>
        </authorList>
    </citation>
    <scope>NUCLEOTIDE SEQUENCE</scope>
    <source>
        <strain evidence="2">DSM 21220</strain>
    </source>
</reference>
<evidence type="ECO:0000313" key="3">
    <source>
        <dbReference type="Proteomes" id="UP001218895"/>
    </source>
</evidence>
<evidence type="ECO:0000313" key="2">
    <source>
        <dbReference type="EMBL" id="WFN37320.1"/>
    </source>
</evidence>
<dbReference type="Gene3D" id="2.130.10.10">
    <property type="entry name" value="YVTN repeat-like/Quinoprotein amine dehydrogenase"/>
    <property type="match status" value="2"/>
</dbReference>
<proteinExistence type="predicted"/>
<dbReference type="SMART" id="SM00320">
    <property type="entry name" value="WD40"/>
    <property type="match status" value="6"/>
</dbReference>
<dbReference type="InterPro" id="IPR050865">
    <property type="entry name" value="BEACH_Domain"/>
</dbReference>
<dbReference type="InterPro" id="IPR011047">
    <property type="entry name" value="Quinoprotein_ADH-like_sf"/>
</dbReference>
<dbReference type="GeneID" id="79949276"/>
<accession>A0AAF0FPK0</accession>
<dbReference type="PANTHER" id="PTHR13743">
    <property type="entry name" value="BEIGE/BEACH-RELATED"/>
    <property type="match status" value="1"/>
</dbReference>
<gene>
    <name evidence="2" type="ORF">L1994_02735</name>
</gene>
<name>A0AAF0FPK0_9EURY</name>
<dbReference type="Pfam" id="PF13360">
    <property type="entry name" value="PQQ_2"/>
    <property type="match status" value="1"/>
</dbReference>
<sequence>MGEGTILNFSDQQSQIEWSRIECIDVSSCEKRAVIGSFMTEGNQDRGIVSCFDEDGTLLWEYMTGGPVSCIKISSDGGYIVAGTDSGSSGISKIMLFNSNGSLLWEVGTSPTCCDVISVDISQNGEYVAAGTDYNKIYLFFKNGTEILDYTTYGPSDTAYYQYWYEGNPGQYVALSDDGRYLAAGSLDCYVYLFSNNGTRLWRYKGERPFCVTDITSDGSRIVSVSDTGTIFLFNRTGYLLWSYDTGSIIRSIKTDSSGDLIVAGSNSSEIYCLNGSGNLIGNYTTKGGVTDVEVSTDGSYISAVSEGGVLYFFGRGDLCNRDVVV</sequence>
<dbReference type="SUPFAM" id="SSF50998">
    <property type="entry name" value="Quinoprotein alcohol dehydrogenase-like"/>
    <property type="match status" value="1"/>
</dbReference>
<dbReference type="Proteomes" id="UP001218895">
    <property type="component" value="Chromosome"/>
</dbReference>
<dbReference type="EMBL" id="CP091092">
    <property type="protein sequence ID" value="WFN37320.1"/>
    <property type="molecule type" value="Genomic_DNA"/>
</dbReference>
<dbReference type="AlphaFoldDB" id="A0AAF0FPK0"/>
<dbReference type="Pfam" id="PF00400">
    <property type="entry name" value="WD40"/>
    <property type="match status" value="1"/>
</dbReference>
<dbReference type="KEGG" id="manq:L1994_02735"/>
<dbReference type="RefSeq" id="WP_278100159.1">
    <property type="nucleotide sequence ID" value="NZ_CP091092.1"/>
</dbReference>
<dbReference type="InterPro" id="IPR015943">
    <property type="entry name" value="WD40/YVTN_repeat-like_dom_sf"/>
</dbReference>